<proteinExistence type="predicted"/>
<evidence type="ECO:0000256" key="1">
    <source>
        <dbReference type="SAM" id="MobiDB-lite"/>
    </source>
</evidence>
<keyword evidence="3" id="KW-1185">Reference proteome</keyword>
<dbReference type="GeneID" id="28980520"/>
<evidence type="ECO:0000313" key="2">
    <source>
        <dbReference type="EMBL" id="KLT38680.1"/>
    </source>
</evidence>
<reference evidence="2 3" key="1">
    <citation type="submission" date="2015-03" db="EMBL/GenBank/DDBJ databases">
        <title>Genomics and transcriptomics of the oil-accumulating basidiomycete yeast T. oleaginosus allow insights into substrate utilization and the diverse evolutionary trajectories of mating systems in fungi.</title>
        <authorList>
            <consortium name="DOE Joint Genome Institute"/>
            <person name="Kourist R."/>
            <person name="Kracht O."/>
            <person name="Bracharz F."/>
            <person name="Lipzen A."/>
            <person name="Nolan M."/>
            <person name="Ohm R."/>
            <person name="Grigoriev I."/>
            <person name="Sun S."/>
            <person name="Heitman J."/>
            <person name="Bruck T."/>
            <person name="Nowrousian M."/>
        </authorList>
    </citation>
    <scope>NUCLEOTIDE SEQUENCE [LARGE SCALE GENOMIC DNA]</scope>
    <source>
        <strain evidence="2 3">IBC0246</strain>
    </source>
</reference>
<evidence type="ECO:0000313" key="3">
    <source>
        <dbReference type="Proteomes" id="UP000053611"/>
    </source>
</evidence>
<feature type="compositionally biased region" description="Polar residues" evidence="1">
    <location>
        <begin position="122"/>
        <end position="132"/>
    </location>
</feature>
<feature type="region of interest" description="Disordered" evidence="1">
    <location>
        <begin position="116"/>
        <end position="150"/>
    </location>
</feature>
<name>A0A0J0XC87_9TREE</name>
<accession>A0A0J0XC87</accession>
<organism evidence="2 3">
    <name type="scientific">Cutaneotrichosporon oleaginosum</name>
    <dbReference type="NCBI Taxonomy" id="879819"/>
    <lineage>
        <taxon>Eukaryota</taxon>
        <taxon>Fungi</taxon>
        <taxon>Dikarya</taxon>
        <taxon>Basidiomycota</taxon>
        <taxon>Agaricomycotina</taxon>
        <taxon>Tremellomycetes</taxon>
        <taxon>Trichosporonales</taxon>
        <taxon>Trichosporonaceae</taxon>
        <taxon>Cutaneotrichosporon</taxon>
    </lineage>
</organism>
<gene>
    <name evidence="2" type="ORF">CC85DRAFT_20433</name>
</gene>
<sequence length="150" mass="16086">MLCSCVGALHPRGTAYVGAPRILQRRCGRWGRRRGCPLAICRGRHVHARSASSRAYSGSTGDGCRRTAKLRPDQSGRHFQDGGHFLVTLDQASVVVRLQCMSPESLCNLRSQTERLAPAASARSTDPDSSPRSLMAAITPTKGGLGLNTT</sequence>
<dbReference type="RefSeq" id="XP_018275171.1">
    <property type="nucleotide sequence ID" value="XM_018419917.1"/>
</dbReference>
<protein>
    <submittedName>
        <fullName evidence="2">Uncharacterized protein</fullName>
    </submittedName>
</protein>
<dbReference type="Proteomes" id="UP000053611">
    <property type="component" value="Unassembled WGS sequence"/>
</dbReference>
<dbReference type="AlphaFoldDB" id="A0A0J0XC87"/>
<dbReference type="EMBL" id="KQ087290">
    <property type="protein sequence ID" value="KLT38680.1"/>
    <property type="molecule type" value="Genomic_DNA"/>
</dbReference>